<dbReference type="SUPFAM" id="SSF49309">
    <property type="entry name" value="Transglutaminase, two C-terminal domains"/>
    <property type="match status" value="1"/>
</dbReference>
<keyword evidence="4" id="KW-1185">Reference proteome</keyword>
<dbReference type="InterPro" id="IPR050779">
    <property type="entry name" value="Transglutaminase"/>
</dbReference>
<keyword evidence="2" id="KW-0732">Signal</keyword>
<dbReference type="InterPro" id="IPR013783">
    <property type="entry name" value="Ig-like_fold"/>
</dbReference>
<feature type="chain" id="PRO_5014125756" evidence="2">
    <location>
        <begin position="24"/>
        <end position="110"/>
    </location>
</feature>
<organism evidence="4 5">
    <name type="scientific">Austrofundulus limnaeus</name>
    <name type="common">Annual killifish</name>
    <dbReference type="NCBI Taxonomy" id="52670"/>
    <lineage>
        <taxon>Eukaryota</taxon>
        <taxon>Metazoa</taxon>
        <taxon>Chordata</taxon>
        <taxon>Craniata</taxon>
        <taxon>Vertebrata</taxon>
        <taxon>Euteleostomi</taxon>
        <taxon>Actinopterygii</taxon>
        <taxon>Neopterygii</taxon>
        <taxon>Teleostei</taxon>
        <taxon>Neoteleostei</taxon>
        <taxon>Acanthomorphata</taxon>
        <taxon>Ovalentaria</taxon>
        <taxon>Atherinomorphae</taxon>
        <taxon>Cyprinodontiformes</taxon>
        <taxon>Rivulidae</taxon>
        <taxon>Austrofundulus</taxon>
    </lineage>
</organism>
<dbReference type="FunFam" id="2.60.40.10:FF:000090">
    <property type="entry name" value="Protein-glutamine gamma-glutamyltransferase 2"/>
    <property type="match status" value="1"/>
</dbReference>
<name>A0A2I4AMF0_AUSLI</name>
<dbReference type="GO" id="GO:0003810">
    <property type="term" value="F:protein-glutamine gamma-glutamyltransferase activity"/>
    <property type="evidence" value="ECO:0007669"/>
    <property type="project" value="InterPro"/>
</dbReference>
<dbReference type="Pfam" id="PF00927">
    <property type="entry name" value="Transglut_C"/>
    <property type="match status" value="1"/>
</dbReference>
<dbReference type="PANTHER" id="PTHR11590:SF42">
    <property type="entry name" value="COAGULATION FACTOR XIII A CHAIN"/>
    <property type="match status" value="1"/>
</dbReference>
<dbReference type="STRING" id="52670.A0A2I4AMF0"/>
<dbReference type="KEGG" id="alim:106512636"/>
<dbReference type="Gene3D" id="2.60.40.10">
    <property type="entry name" value="Immunoglobulins"/>
    <property type="match status" value="1"/>
</dbReference>
<dbReference type="PANTHER" id="PTHR11590">
    <property type="entry name" value="PROTEIN-GLUTAMINE GAMMA-GLUTAMYLTRANSFERASE"/>
    <property type="match status" value="1"/>
</dbReference>
<protein>
    <submittedName>
        <fullName evidence="5">Coagulation factor XIII A chain</fullName>
    </submittedName>
</protein>
<gene>
    <name evidence="5" type="primary">LOC106512636</name>
</gene>
<evidence type="ECO:0000259" key="3">
    <source>
        <dbReference type="Pfam" id="PF00927"/>
    </source>
</evidence>
<sequence>MNFAIKIISQKFVLFVLQVTGSSKVNEEMMAAVRFTNPFTHNLEEVYIRMEGPGVMLPKTKYYALIPGGSSLTCTEMFTPQRAGRTRVFATLDCSGLRQVSGQASINIEA</sequence>
<dbReference type="AlphaFoldDB" id="A0A2I4AMF0"/>
<reference evidence="5" key="1">
    <citation type="submission" date="2025-08" db="UniProtKB">
        <authorList>
            <consortium name="RefSeq"/>
        </authorList>
    </citation>
    <scope>IDENTIFICATION</scope>
</reference>
<dbReference type="InterPro" id="IPR008958">
    <property type="entry name" value="Transglutaminase_C"/>
</dbReference>
<feature type="domain" description="Transglutaminase C-terminal" evidence="3">
    <location>
        <begin position="16"/>
        <end position="107"/>
    </location>
</feature>
<dbReference type="OrthoDB" id="8879006at2759"/>
<evidence type="ECO:0000256" key="2">
    <source>
        <dbReference type="SAM" id="SignalP"/>
    </source>
</evidence>
<feature type="signal peptide" evidence="2">
    <location>
        <begin position="1"/>
        <end position="23"/>
    </location>
</feature>
<dbReference type="GeneID" id="106512636"/>
<dbReference type="InParanoid" id="A0A2I4AMF0"/>
<accession>A0A2I4AMF0</accession>
<evidence type="ECO:0000313" key="4">
    <source>
        <dbReference type="Proteomes" id="UP000192220"/>
    </source>
</evidence>
<dbReference type="InterPro" id="IPR036238">
    <property type="entry name" value="Transglutaminase_C_sf"/>
</dbReference>
<evidence type="ECO:0000313" key="5">
    <source>
        <dbReference type="RefSeq" id="XP_013856668.1"/>
    </source>
</evidence>
<proteinExistence type="inferred from homology"/>
<dbReference type="GO" id="GO:0072378">
    <property type="term" value="P:blood coagulation, fibrin clot formation"/>
    <property type="evidence" value="ECO:0007669"/>
    <property type="project" value="TreeGrafter"/>
</dbReference>
<dbReference type="Proteomes" id="UP000192220">
    <property type="component" value="Unplaced"/>
</dbReference>
<dbReference type="RefSeq" id="XP_013856668.1">
    <property type="nucleotide sequence ID" value="XM_014001214.1"/>
</dbReference>
<comment type="similarity">
    <text evidence="1">Belongs to the transglutaminase superfamily. Transglutaminase family.</text>
</comment>
<evidence type="ECO:0000256" key="1">
    <source>
        <dbReference type="ARBA" id="ARBA00005968"/>
    </source>
</evidence>